<protein>
    <submittedName>
        <fullName evidence="8">C6 transcription factor</fullName>
    </submittedName>
</protein>
<evidence type="ECO:0000256" key="4">
    <source>
        <dbReference type="ARBA" id="ARBA00022989"/>
    </source>
</evidence>
<keyword evidence="4 6" id="KW-1133">Transmembrane helix</keyword>
<dbReference type="SUPFAM" id="SSF103473">
    <property type="entry name" value="MFS general substrate transporter"/>
    <property type="match status" value="1"/>
</dbReference>
<keyword evidence="2" id="KW-0813">Transport</keyword>
<keyword evidence="5 6" id="KW-0472">Membrane</keyword>
<gene>
    <name evidence="8" type="ORF">O9K51_05867</name>
</gene>
<dbReference type="Gene3D" id="1.20.1250.20">
    <property type="entry name" value="MFS general substrate transporter like domains"/>
    <property type="match status" value="1"/>
</dbReference>
<evidence type="ECO:0000256" key="5">
    <source>
        <dbReference type="ARBA" id="ARBA00023136"/>
    </source>
</evidence>
<dbReference type="Proteomes" id="UP001163105">
    <property type="component" value="Unassembled WGS sequence"/>
</dbReference>
<feature type="transmembrane region" description="Helical" evidence="6">
    <location>
        <begin position="142"/>
        <end position="164"/>
    </location>
</feature>
<evidence type="ECO:0000313" key="8">
    <source>
        <dbReference type="EMBL" id="KAJ6442311.1"/>
    </source>
</evidence>
<accession>A0AB34FUG5</accession>
<evidence type="ECO:0000259" key="7">
    <source>
        <dbReference type="PROSITE" id="PS50850"/>
    </source>
</evidence>
<organism evidence="8 9">
    <name type="scientific">Purpureocillium lavendulum</name>
    <dbReference type="NCBI Taxonomy" id="1247861"/>
    <lineage>
        <taxon>Eukaryota</taxon>
        <taxon>Fungi</taxon>
        <taxon>Dikarya</taxon>
        <taxon>Ascomycota</taxon>
        <taxon>Pezizomycotina</taxon>
        <taxon>Sordariomycetes</taxon>
        <taxon>Hypocreomycetidae</taxon>
        <taxon>Hypocreales</taxon>
        <taxon>Ophiocordycipitaceae</taxon>
        <taxon>Purpureocillium</taxon>
    </lineage>
</organism>
<reference evidence="8" key="1">
    <citation type="submission" date="2023-01" db="EMBL/GenBank/DDBJ databases">
        <title>The growth and conidiation of Purpureocillium lavendulum are regulated by nitrogen source and histone H3K14 acetylation.</title>
        <authorList>
            <person name="Tang P."/>
            <person name="Han J."/>
            <person name="Zhang C."/>
            <person name="Tang P."/>
            <person name="Qi F."/>
            <person name="Zhang K."/>
            <person name="Liang L."/>
        </authorList>
    </citation>
    <scope>NUCLEOTIDE SEQUENCE</scope>
    <source>
        <strain evidence="8">YMF1.00683</strain>
    </source>
</reference>
<sequence>MTASNQAGEKVSDFCPQHEKLGHTDFDTGTAIYIDPKKESAIIRKFDLLVLPQFVIIIILAYLDRTNIGNARVFGFEEDLGLKGNEFANISSLFYVTYVIFELPWVLAVKRYGANIVLAIAIVAWSAVVTGTGFIHNYGQAVAVRLLLGLAEAGVFPAITFVVSTIYPRESQGKRIAILYAATALAGAFGGLIAYGIQLMGDRLGLAAWRWLFIIEGAISAGIGLLCWVSLPRSAQEAWFLKKDERQLMLERRRRDVAYTGSDEFSWSFVRMAFTDTMVWVAAMSLFCAGIPLFGYGIFLPTIIKGLGFESIQVNYLTIPVYIAASIAVVPPAIVILGYAIVIGTPKAAPGYFAMFLCSGVYTYNAILVTWVSNNIKPDHKRSTALPFFLSIANISGVVASQVYPNYTAPRYVLGNSISLGMEFLAASGVGLLYLILRRRNQIKAKQLADGITDNGEKGDKSLDFEYIL</sequence>
<dbReference type="PROSITE" id="PS50850">
    <property type="entry name" value="MFS"/>
    <property type="match status" value="1"/>
</dbReference>
<keyword evidence="9" id="KW-1185">Reference proteome</keyword>
<evidence type="ECO:0000256" key="3">
    <source>
        <dbReference type="ARBA" id="ARBA00022692"/>
    </source>
</evidence>
<dbReference type="InterPro" id="IPR020846">
    <property type="entry name" value="MFS_dom"/>
</dbReference>
<keyword evidence="3 6" id="KW-0812">Transmembrane</keyword>
<evidence type="ECO:0000256" key="6">
    <source>
        <dbReference type="SAM" id="Phobius"/>
    </source>
</evidence>
<feature type="transmembrane region" description="Helical" evidence="6">
    <location>
        <begin position="316"/>
        <end position="341"/>
    </location>
</feature>
<evidence type="ECO:0000313" key="9">
    <source>
        <dbReference type="Proteomes" id="UP001163105"/>
    </source>
</evidence>
<dbReference type="AlphaFoldDB" id="A0AB34FUG5"/>
<evidence type="ECO:0000256" key="2">
    <source>
        <dbReference type="ARBA" id="ARBA00022448"/>
    </source>
</evidence>
<dbReference type="FunFam" id="1.20.1250.20:FF:000057">
    <property type="entry name" value="MFS general substrate transporter"/>
    <property type="match status" value="1"/>
</dbReference>
<dbReference type="PANTHER" id="PTHR43791:SF24">
    <property type="entry name" value="NICOTINIC ACID PLASMA MEMBRANE TRANSPORTER"/>
    <property type="match status" value="1"/>
</dbReference>
<dbReference type="InterPro" id="IPR011701">
    <property type="entry name" value="MFS"/>
</dbReference>
<comment type="subcellular location">
    <subcellularLocation>
        <location evidence="1">Membrane</location>
        <topology evidence="1">Multi-pass membrane protein</topology>
    </subcellularLocation>
</comment>
<feature type="transmembrane region" description="Helical" evidence="6">
    <location>
        <begin position="176"/>
        <end position="197"/>
    </location>
</feature>
<evidence type="ECO:0000256" key="1">
    <source>
        <dbReference type="ARBA" id="ARBA00004141"/>
    </source>
</evidence>
<feature type="domain" description="Major facilitator superfamily (MFS) profile" evidence="7">
    <location>
        <begin position="50"/>
        <end position="469"/>
    </location>
</feature>
<dbReference type="InterPro" id="IPR036259">
    <property type="entry name" value="MFS_trans_sf"/>
</dbReference>
<feature type="transmembrane region" description="Helical" evidence="6">
    <location>
        <begin position="46"/>
        <end position="63"/>
    </location>
</feature>
<feature type="transmembrane region" description="Helical" evidence="6">
    <location>
        <begin position="87"/>
        <end position="109"/>
    </location>
</feature>
<proteinExistence type="predicted"/>
<feature type="transmembrane region" description="Helical" evidence="6">
    <location>
        <begin position="417"/>
        <end position="437"/>
    </location>
</feature>
<feature type="transmembrane region" description="Helical" evidence="6">
    <location>
        <begin position="116"/>
        <end position="136"/>
    </location>
</feature>
<dbReference type="GO" id="GO:0016020">
    <property type="term" value="C:membrane"/>
    <property type="evidence" value="ECO:0007669"/>
    <property type="project" value="UniProtKB-SubCell"/>
</dbReference>
<feature type="transmembrane region" description="Helical" evidence="6">
    <location>
        <begin position="280"/>
        <end position="304"/>
    </location>
</feature>
<dbReference type="EMBL" id="JAQHRD010000004">
    <property type="protein sequence ID" value="KAJ6442311.1"/>
    <property type="molecule type" value="Genomic_DNA"/>
</dbReference>
<feature type="transmembrane region" description="Helical" evidence="6">
    <location>
        <begin position="209"/>
        <end position="231"/>
    </location>
</feature>
<dbReference type="GO" id="GO:0022857">
    <property type="term" value="F:transmembrane transporter activity"/>
    <property type="evidence" value="ECO:0007669"/>
    <property type="project" value="InterPro"/>
</dbReference>
<dbReference type="PANTHER" id="PTHR43791">
    <property type="entry name" value="PERMEASE-RELATED"/>
    <property type="match status" value="1"/>
</dbReference>
<name>A0AB34FUG5_9HYPO</name>
<dbReference type="Pfam" id="PF07690">
    <property type="entry name" value="MFS_1"/>
    <property type="match status" value="1"/>
</dbReference>
<comment type="caution">
    <text evidence="8">The sequence shown here is derived from an EMBL/GenBank/DDBJ whole genome shotgun (WGS) entry which is preliminary data.</text>
</comment>
<feature type="transmembrane region" description="Helical" evidence="6">
    <location>
        <begin position="353"/>
        <end position="373"/>
    </location>
</feature>